<dbReference type="InterPro" id="IPR027417">
    <property type="entry name" value="P-loop_NTPase"/>
</dbReference>
<dbReference type="Pfam" id="PF00005">
    <property type="entry name" value="ABC_tran"/>
    <property type="match status" value="1"/>
</dbReference>
<protein>
    <submittedName>
        <fullName evidence="9">ABC transporter ATP-binding protein</fullName>
    </submittedName>
</protein>
<evidence type="ECO:0000256" key="7">
    <source>
        <dbReference type="ARBA" id="ARBA00023136"/>
    </source>
</evidence>
<dbReference type="InterPro" id="IPR003593">
    <property type="entry name" value="AAA+_ATPase"/>
</dbReference>
<evidence type="ECO:0000256" key="4">
    <source>
        <dbReference type="ARBA" id="ARBA00022475"/>
    </source>
</evidence>
<keyword evidence="3" id="KW-0813">Transport</keyword>
<dbReference type="GO" id="GO:0005524">
    <property type="term" value="F:ATP binding"/>
    <property type="evidence" value="ECO:0007669"/>
    <property type="project" value="UniProtKB-KW"/>
</dbReference>
<organism evidence="9 10">
    <name type="scientific">Pararhodobacter zhoushanensis</name>
    <dbReference type="NCBI Taxonomy" id="2479545"/>
    <lineage>
        <taxon>Bacteria</taxon>
        <taxon>Pseudomonadati</taxon>
        <taxon>Pseudomonadota</taxon>
        <taxon>Alphaproteobacteria</taxon>
        <taxon>Rhodobacterales</taxon>
        <taxon>Paracoccaceae</taxon>
        <taxon>Pararhodobacter</taxon>
    </lineage>
</organism>
<dbReference type="InterPro" id="IPR003439">
    <property type="entry name" value="ABC_transporter-like_ATP-bd"/>
</dbReference>
<proteinExistence type="inferred from homology"/>
<reference evidence="9 10" key="1">
    <citation type="submission" date="2022-10" db="EMBL/GenBank/DDBJ databases">
        <title>Pararhodobacter sp. nov., isolated from marine algae.</title>
        <authorList>
            <person name="Choi B.J."/>
            <person name="Kim J.M."/>
            <person name="Lee J.K."/>
            <person name="Choi D.G."/>
            <person name="Jeon C.O."/>
        </authorList>
    </citation>
    <scope>NUCLEOTIDE SEQUENCE [LARGE SCALE GENOMIC DNA]</scope>
    <source>
        <strain evidence="9 10">ZQ420</strain>
    </source>
</reference>
<comment type="subcellular location">
    <subcellularLocation>
        <location evidence="1">Cell inner membrane</location>
        <topology evidence="1">Peripheral membrane protein</topology>
    </subcellularLocation>
</comment>
<evidence type="ECO:0000259" key="8">
    <source>
        <dbReference type="PROSITE" id="PS50893"/>
    </source>
</evidence>
<dbReference type="InterPro" id="IPR013563">
    <property type="entry name" value="Oligopep_ABC_C"/>
</dbReference>
<accession>A0ABT3H1R7</accession>
<keyword evidence="10" id="KW-1185">Reference proteome</keyword>
<dbReference type="RefSeq" id="WP_264506619.1">
    <property type="nucleotide sequence ID" value="NZ_JAPDFL010000001.1"/>
</dbReference>
<evidence type="ECO:0000313" key="10">
    <source>
        <dbReference type="Proteomes" id="UP001208938"/>
    </source>
</evidence>
<keyword evidence="6 9" id="KW-0067">ATP-binding</keyword>
<evidence type="ECO:0000256" key="5">
    <source>
        <dbReference type="ARBA" id="ARBA00022741"/>
    </source>
</evidence>
<dbReference type="CDD" id="cd03257">
    <property type="entry name" value="ABC_NikE_OppD_transporters"/>
    <property type="match status" value="1"/>
</dbReference>
<comment type="caution">
    <text evidence="9">The sequence shown here is derived from an EMBL/GenBank/DDBJ whole genome shotgun (WGS) entry which is preliminary data.</text>
</comment>
<gene>
    <name evidence="9" type="ORF">OKW52_16140</name>
</gene>
<dbReference type="PROSITE" id="PS50893">
    <property type="entry name" value="ABC_TRANSPORTER_2"/>
    <property type="match status" value="1"/>
</dbReference>
<evidence type="ECO:0000256" key="6">
    <source>
        <dbReference type="ARBA" id="ARBA00022840"/>
    </source>
</evidence>
<dbReference type="EMBL" id="JAPDFL010000001">
    <property type="protein sequence ID" value="MCW1933743.1"/>
    <property type="molecule type" value="Genomic_DNA"/>
</dbReference>
<feature type="domain" description="ABC transporter" evidence="8">
    <location>
        <begin position="6"/>
        <end position="256"/>
    </location>
</feature>
<dbReference type="SMART" id="SM00382">
    <property type="entry name" value="AAA"/>
    <property type="match status" value="1"/>
</dbReference>
<dbReference type="InterPro" id="IPR017871">
    <property type="entry name" value="ABC_transporter-like_CS"/>
</dbReference>
<dbReference type="SUPFAM" id="SSF52540">
    <property type="entry name" value="P-loop containing nucleoside triphosphate hydrolases"/>
    <property type="match status" value="1"/>
</dbReference>
<dbReference type="PANTHER" id="PTHR43297:SF2">
    <property type="entry name" value="DIPEPTIDE TRANSPORT ATP-BINDING PROTEIN DPPD"/>
    <property type="match status" value="1"/>
</dbReference>
<dbReference type="Proteomes" id="UP001208938">
    <property type="component" value="Unassembled WGS sequence"/>
</dbReference>
<evidence type="ECO:0000313" key="9">
    <source>
        <dbReference type="EMBL" id="MCW1933743.1"/>
    </source>
</evidence>
<dbReference type="PROSITE" id="PS00211">
    <property type="entry name" value="ABC_TRANSPORTER_1"/>
    <property type="match status" value="1"/>
</dbReference>
<sequence>MPDPVLEVRDLRVQFPGRHGTVTALDGVSLHLDAGEILGVVGESGAGKSMTGLAVQGLLEPPGHIAGGEVWLSGRRIDQLSNRQMEKIRGREIGAIFQDPLTSLNPLFSVGSQLEETIRLHLDMTRAEARARAIDLLRQVGIPGPKERIDHYPHQFSGGMRQRVVIALALAGEPKLIIADEPTTALDVSIQAQIIALLRRLCDDLGTSVMLVTHDLGVIAEAADRIAVMYAGRMVEIGPVREVLRQPTHPYTRGLMDSIPALGRRVEHLTQIDGSMPRLDAIPDGCAFNPRCAHVGPRCRRDRPGLMPTGAGQNACWLTHGGVA</sequence>
<dbReference type="NCBIfam" id="TIGR01727">
    <property type="entry name" value="oligo_HPY"/>
    <property type="match status" value="1"/>
</dbReference>
<keyword evidence="4" id="KW-1003">Cell membrane</keyword>
<dbReference type="Gene3D" id="3.40.50.300">
    <property type="entry name" value="P-loop containing nucleotide triphosphate hydrolases"/>
    <property type="match status" value="1"/>
</dbReference>
<dbReference type="PANTHER" id="PTHR43297">
    <property type="entry name" value="OLIGOPEPTIDE TRANSPORT ATP-BINDING PROTEIN APPD"/>
    <property type="match status" value="1"/>
</dbReference>
<keyword evidence="5" id="KW-0547">Nucleotide-binding</keyword>
<keyword evidence="7" id="KW-0472">Membrane</keyword>
<comment type="similarity">
    <text evidence="2">Belongs to the ABC transporter superfamily.</text>
</comment>
<name>A0ABT3H1R7_9RHOB</name>
<evidence type="ECO:0000256" key="3">
    <source>
        <dbReference type="ARBA" id="ARBA00022448"/>
    </source>
</evidence>
<evidence type="ECO:0000256" key="2">
    <source>
        <dbReference type="ARBA" id="ARBA00005417"/>
    </source>
</evidence>
<dbReference type="InterPro" id="IPR050388">
    <property type="entry name" value="ABC_Ni/Peptide_Import"/>
</dbReference>
<dbReference type="Pfam" id="PF08352">
    <property type="entry name" value="oligo_HPY"/>
    <property type="match status" value="1"/>
</dbReference>
<evidence type="ECO:0000256" key="1">
    <source>
        <dbReference type="ARBA" id="ARBA00004417"/>
    </source>
</evidence>